<keyword evidence="2" id="KW-0442">Lipid degradation</keyword>
<evidence type="ECO:0000256" key="2">
    <source>
        <dbReference type="ARBA" id="ARBA00022963"/>
    </source>
</evidence>
<protein>
    <recommendedName>
        <fullName evidence="5">PNPLA domain-containing protein</fullName>
    </recommendedName>
</protein>
<evidence type="ECO:0000256" key="1">
    <source>
        <dbReference type="ARBA" id="ARBA00022801"/>
    </source>
</evidence>
<feature type="short sequence motif" description="GXGXXG" evidence="4">
    <location>
        <begin position="67"/>
        <end position="72"/>
    </location>
</feature>
<dbReference type="GO" id="GO:0019369">
    <property type="term" value="P:arachidonate metabolic process"/>
    <property type="evidence" value="ECO:0007669"/>
    <property type="project" value="TreeGrafter"/>
</dbReference>
<name>A0A0C4BKP9_FUSOF</name>
<dbReference type="EnsemblFungi" id="FOXG_15522T0">
    <property type="protein sequence ID" value="FOXG_15522P0"/>
    <property type="gene ID" value="FOXG_15522"/>
</dbReference>
<reference evidence="7" key="1">
    <citation type="journal article" date="2012" name="Mol. Plant Microbe Interact.">
        <title>A highly conserved effector in Fusarium oxysporum is required for full virulence on Arabidopsis.</title>
        <authorList>
            <person name="Thatcher L.F."/>
            <person name="Gardiner D.M."/>
            <person name="Kazan K."/>
            <person name="Manners J."/>
        </authorList>
    </citation>
    <scope>NUCLEOTIDE SEQUENCE [LARGE SCALE GENOMIC DNA]</scope>
    <source>
        <strain evidence="7">Fo5176</strain>
    </source>
</reference>
<dbReference type="Gene3D" id="3.40.1090.10">
    <property type="entry name" value="Cytosolic phospholipase A2 catalytic domain"/>
    <property type="match status" value="1"/>
</dbReference>
<accession>A0A0C4BKP9</accession>
<organism evidence="6 7">
    <name type="scientific">Fusarium oxysporum (strain Fo5176)</name>
    <name type="common">Fusarium vascular wilt</name>
    <dbReference type="NCBI Taxonomy" id="660025"/>
    <lineage>
        <taxon>Eukaryota</taxon>
        <taxon>Fungi</taxon>
        <taxon>Dikarya</taxon>
        <taxon>Ascomycota</taxon>
        <taxon>Pezizomycotina</taxon>
        <taxon>Sordariomycetes</taxon>
        <taxon>Hypocreomycetidae</taxon>
        <taxon>Hypocreales</taxon>
        <taxon>Nectriaceae</taxon>
        <taxon>Fusarium</taxon>
        <taxon>Fusarium oxysporum species complex</taxon>
    </lineage>
</organism>
<gene>
    <name evidence="6" type="primary">28956960</name>
</gene>
<dbReference type="GO" id="GO:0016042">
    <property type="term" value="P:lipid catabolic process"/>
    <property type="evidence" value="ECO:0007669"/>
    <property type="project" value="UniProtKB-KW"/>
</dbReference>
<dbReference type="EnsemblFungi" id="FOXG_15979T0">
    <property type="protein sequence ID" value="FOXG_15979P0"/>
    <property type="gene ID" value="FOXG_15979"/>
</dbReference>
<dbReference type="PANTHER" id="PTHR24185:SF1">
    <property type="entry name" value="CALCIUM-INDEPENDENT PHOSPHOLIPASE A2-GAMMA"/>
    <property type="match status" value="1"/>
</dbReference>
<evidence type="ECO:0000313" key="6">
    <source>
        <dbReference type="EnsemblFungi" id="FOXG_15979P0"/>
    </source>
</evidence>
<feature type="short sequence motif" description="GXSXG" evidence="4">
    <location>
        <begin position="104"/>
        <end position="108"/>
    </location>
</feature>
<evidence type="ECO:0000256" key="4">
    <source>
        <dbReference type="PROSITE-ProRule" id="PRU01161"/>
    </source>
</evidence>
<dbReference type="SUPFAM" id="SSF52151">
    <property type="entry name" value="FabD/lysophospholipase-like"/>
    <property type="match status" value="1"/>
</dbReference>
<keyword evidence="1" id="KW-0378">Hydrolase</keyword>
<sequence>MKCRALEYLLSAIKRHAYPAGAHNTSGVVRHKPVTLKQCVVCQKLEKPVRFRFRPATRGIRVLALDGGGIRGIILLECLKLLESKIQLYIPNYSLIDMFDMCAGTSAGNNALSDRGKYWF</sequence>
<comment type="caution">
    <text evidence="4">Lacks conserved residue(s) required for the propagation of feature annotation.</text>
</comment>
<dbReference type="STRING" id="426428.A0A0C4BKP9"/>
<dbReference type="GO" id="GO:0016020">
    <property type="term" value="C:membrane"/>
    <property type="evidence" value="ECO:0007669"/>
    <property type="project" value="TreeGrafter"/>
</dbReference>
<dbReference type="AlphaFoldDB" id="A0A0C4BKP9"/>
<keyword evidence="3" id="KW-0443">Lipid metabolism</keyword>
<evidence type="ECO:0000256" key="3">
    <source>
        <dbReference type="ARBA" id="ARBA00023098"/>
    </source>
</evidence>
<feature type="domain" description="PNPLA" evidence="5">
    <location>
        <begin position="63"/>
        <end position="120"/>
    </location>
</feature>
<dbReference type="InterPro" id="IPR016035">
    <property type="entry name" value="Acyl_Trfase/lysoPLipase"/>
</dbReference>
<dbReference type="VEuPathDB" id="FungiDB:FOXG_15979"/>
<dbReference type="PANTHER" id="PTHR24185">
    <property type="entry name" value="CALCIUM-INDEPENDENT PHOSPHOLIPASE A2-GAMMA"/>
    <property type="match status" value="1"/>
</dbReference>
<evidence type="ECO:0000313" key="7">
    <source>
        <dbReference type="Proteomes" id="UP000002489"/>
    </source>
</evidence>
<dbReference type="VEuPathDB" id="FungiDB:FOXG_15522"/>
<dbReference type="InterPro" id="IPR002641">
    <property type="entry name" value="PNPLA_dom"/>
</dbReference>
<proteinExistence type="predicted"/>
<dbReference type="Proteomes" id="UP000002489">
    <property type="component" value="Unassembled WGS sequence"/>
</dbReference>
<reference evidence="6" key="2">
    <citation type="submission" date="2025-05" db="UniProtKB">
        <authorList>
            <consortium name="EnsemblFungi"/>
        </authorList>
    </citation>
    <scope>IDENTIFICATION</scope>
    <source>
        <strain evidence="6">4287 / CBS 123668 / FGSC 9935 / NRRL 34936</strain>
    </source>
</reference>
<dbReference type="PROSITE" id="PS51635">
    <property type="entry name" value="PNPLA"/>
    <property type="match status" value="1"/>
</dbReference>
<dbReference type="GO" id="GO:0046486">
    <property type="term" value="P:glycerolipid metabolic process"/>
    <property type="evidence" value="ECO:0007669"/>
    <property type="project" value="UniProtKB-ARBA"/>
</dbReference>
<evidence type="ECO:0000259" key="5">
    <source>
        <dbReference type="PROSITE" id="PS51635"/>
    </source>
</evidence>
<dbReference type="GO" id="GO:0047499">
    <property type="term" value="F:calcium-independent phospholipase A2 activity"/>
    <property type="evidence" value="ECO:0007669"/>
    <property type="project" value="TreeGrafter"/>
</dbReference>